<protein>
    <submittedName>
        <fullName evidence="1">Uncharacterized protein</fullName>
    </submittedName>
</protein>
<keyword evidence="2" id="KW-1185">Reference proteome</keyword>
<organism evidence="1 2">
    <name type="scientific">Popillia japonica</name>
    <name type="common">Japanese beetle</name>
    <dbReference type="NCBI Taxonomy" id="7064"/>
    <lineage>
        <taxon>Eukaryota</taxon>
        <taxon>Metazoa</taxon>
        <taxon>Ecdysozoa</taxon>
        <taxon>Arthropoda</taxon>
        <taxon>Hexapoda</taxon>
        <taxon>Insecta</taxon>
        <taxon>Pterygota</taxon>
        <taxon>Neoptera</taxon>
        <taxon>Endopterygota</taxon>
        <taxon>Coleoptera</taxon>
        <taxon>Polyphaga</taxon>
        <taxon>Scarabaeiformia</taxon>
        <taxon>Scarabaeidae</taxon>
        <taxon>Rutelinae</taxon>
        <taxon>Popillia</taxon>
    </lineage>
</organism>
<reference evidence="1 2" key="1">
    <citation type="journal article" date="2024" name="BMC Genomics">
        <title>De novo assembly and annotation of Popillia japonica's genome with initial clues to its potential as an invasive pest.</title>
        <authorList>
            <person name="Cucini C."/>
            <person name="Boschi S."/>
            <person name="Funari R."/>
            <person name="Cardaioli E."/>
            <person name="Iannotti N."/>
            <person name="Marturano G."/>
            <person name="Paoli F."/>
            <person name="Bruttini M."/>
            <person name="Carapelli A."/>
            <person name="Frati F."/>
            <person name="Nardi F."/>
        </authorList>
    </citation>
    <scope>NUCLEOTIDE SEQUENCE [LARGE SCALE GENOMIC DNA]</scope>
    <source>
        <strain evidence="1">DMR45628</strain>
    </source>
</reference>
<feature type="non-terminal residue" evidence="1">
    <location>
        <position position="1"/>
    </location>
</feature>
<dbReference type="EMBL" id="JASPKY010000294">
    <property type="protein sequence ID" value="KAK9710337.1"/>
    <property type="molecule type" value="Genomic_DNA"/>
</dbReference>
<proteinExistence type="predicted"/>
<dbReference type="Proteomes" id="UP001458880">
    <property type="component" value="Unassembled WGS sequence"/>
</dbReference>
<evidence type="ECO:0000313" key="1">
    <source>
        <dbReference type="EMBL" id="KAK9710337.1"/>
    </source>
</evidence>
<name>A0AAW1JZX6_POPJA</name>
<gene>
    <name evidence="1" type="ORF">QE152_g26052</name>
</gene>
<sequence length="324" mass="36453">ALLDHTTYRIIQLQADVIDTLSPEILQKLLRHCKWGCDGSSGQSVYKQKFTEDGKSDESIFYASLVPLQLIHNNHETDEATIVWKNPRPSSPRFCRPIRLQFLHEDVQSTRKEVTDIEQHIGGLAPYATVQNGKSISVTYCMSFTMIDGVDEDLIHRFHVILQVISSGYDIDNEKIKDYCVNTARLFVALLLVTSDPFISSIRKLPQRPAKSLHQEAIQLLKQPEVTRQETRNDFELLKQPEVTRQETRNDFDFDTTNRPTATTAADEVKLEYRLLAGRIPSSSVASAEVAQFLCSVNYPPSMSGISRAARVAAASSGSSKLLR</sequence>
<evidence type="ECO:0000313" key="2">
    <source>
        <dbReference type="Proteomes" id="UP001458880"/>
    </source>
</evidence>
<comment type="caution">
    <text evidence="1">The sequence shown here is derived from an EMBL/GenBank/DDBJ whole genome shotgun (WGS) entry which is preliminary data.</text>
</comment>
<accession>A0AAW1JZX6</accession>
<dbReference type="AlphaFoldDB" id="A0AAW1JZX6"/>